<dbReference type="AlphaFoldDB" id="A0A9X1HUW6"/>
<evidence type="ECO:0000256" key="5">
    <source>
        <dbReference type="ARBA" id="ARBA00023002"/>
    </source>
</evidence>
<evidence type="ECO:0000256" key="2">
    <source>
        <dbReference type="ARBA" id="ARBA00010790"/>
    </source>
</evidence>
<evidence type="ECO:0000256" key="1">
    <source>
        <dbReference type="ARBA" id="ARBA00001974"/>
    </source>
</evidence>
<evidence type="ECO:0000259" key="6">
    <source>
        <dbReference type="Pfam" id="PF00732"/>
    </source>
</evidence>
<evidence type="ECO:0000313" key="8">
    <source>
        <dbReference type="EMBL" id="MCA6078718.1"/>
    </source>
</evidence>
<keyword evidence="3" id="KW-0285">Flavoprotein</keyword>
<keyword evidence="5" id="KW-0560">Oxidoreductase</keyword>
<gene>
    <name evidence="8" type="ORF">LDX50_27840</name>
</gene>
<dbReference type="Proteomes" id="UP001139409">
    <property type="component" value="Unassembled WGS sequence"/>
</dbReference>
<dbReference type="InterPro" id="IPR036188">
    <property type="entry name" value="FAD/NAD-bd_sf"/>
</dbReference>
<evidence type="ECO:0000313" key="9">
    <source>
        <dbReference type="Proteomes" id="UP001139409"/>
    </source>
</evidence>
<feature type="domain" description="Glucose-methanol-choline oxidoreductase C-terminal" evidence="7">
    <location>
        <begin position="430"/>
        <end position="549"/>
    </location>
</feature>
<dbReference type="PANTHER" id="PTHR42784">
    <property type="entry name" value="PYRANOSE 2-OXIDASE"/>
    <property type="match status" value="1"/>
</dbReference>
<dbReference type="InterPro" id="IPR051473">
    <property type="entry name" value="P2Ox-like"/>
</dbReference>
<dbReference type="GO" id="GO:0016614">
    <property type="term" value="F:oxidoreductase activity, acting on CH-OH group of donors"/>
    <property type="evidence" value="ECO:0007669"/>
    <property type="project" value="InterPro"/>
</dbReference>
<dbReference type="Pfam" id="PF05199">
    <property type="entry name" value="GMC_oxred_C"/>
    <property type="match status" value="1"/>
</dbReference>
<accession>A0A9X1HUW6</accession>
<dbReference type="Gene3D" id="3.50.50.60">
    <property type="entry name" value="FAD/NAD(P)-binding domain"/>
    <property type="match status" value="2"/>
</dbReference>
<dbReference type="PANTHER" id="PTHR42784:SF1">
    <property type="entry name" value="PYRANOSE 2-OXIDASE"/>
    <property type="match status" value="1"/>
</dbReference>
<dbReference type="RefSeq" id="WP_225699580.1">
    <property type="nucleotide sequence ID" value="NZ_JAIXNE010000007.1"/>
</dbReference>
<name>A0A9X1HUW6_9BACT</name>
<evidence type="ECO:0000256" key="4">
    <source>
        <dbReference type="ARBA" id="ARBA00022827"/>
    </source>
</evidence>
<keyword evidence="9" id="KW-1185">Reference proteome</keyword>
<proteinExistence type="inferred from homology"/>
<keyword evidence="4" id="KW-0274">FAD</keyword>
<feature type="domain" description="Glucose-methanol-choline oxidoreductase N-terminal" evidence="6">
    <location>
        <begin position="105"/>
        <end position="339"/>
    </location>
</feature>
<evidence type="ECO:0000259" key="7">
    <source>
        <dbReference type="Pfam" id="PF05199"/>
    </source>
</evidence>
<dbReference type="InterPro" id="IPR007867">
    <property type="entry name" value="GMC_OxRtase_C"/>
</dbReference>
<dbReference type="SUPFAM" id="SSF54373">
    <property type="entry name" value="FAD-linked reductases, C-terminal domain"/>
    <property type="match status" value="1"/>
</dbReference>
<dbReference type="EMBL" id="JAIXNE010000007">
    <property type="protein sequence ID" value="MCA6078718.1"/>
    <property type="molecule type" value="Genomic_DNA"/>
</dbReference>
<dbReference type="GO" id="GO:0050660">
    <property type="term" value="F:flavin adenine dinucleotide binding"/>
    <property type="evidence" value="ECO:0007669"/>
    <property type="project" value="InterPro"/>
</dbReference>
<protein>
    <submittedName>
        <fullName evidence="8">GMC family oxidoreductase</fullName>
    </submittedName>
</protein>
<reference evidence="8" key="1">
    <citation type="submission" date="2021-09" db="EMBL/GenBank/DDBJ databases">
        <title>Fulvivirga sp. isolated from coastal sediment.</title>
        <authorList>
            <person name="Yu H."/>
        </authorList>
    </citation>
    <scope>NUCLEOTIDE SEQUENCE</scope>
    <source>
        <strain evidence="8">1062</strain>
    </source>
</reference>
<comment type="caution">
    <text evidence="8">The sequence shown here is derived from an EMBL/GenBank/DDBJ whole genome shotgun (WGS) entry which is preliminary data.</text>
</comment>
<dbReference type="SUPFAM" id="SSF51905">
    <property type="entry name" value="FAD/NAD(P)-binding domain"/>
    <property type="match status" value="1"/>
</dbReference>
<comment type="similarity">
    <text evidence="2">Belongs to the GMC oxidoreductase family.</text>
</comment>
<sequence length="566" mass="63773">MNLNTKAKKQNTYDAIVVGTGISGGWAAKELTEKGLKTLVLERGRMVEHLTDYPTMNKAPWELPYNDRLTAEESKDYYVQNRTGYTVRQSTKHFWIKDTEHPYTEVKRFDWIRGYHVGGRSLMWGRQSYRLSDIDFEANLKDGIAVDWPIRYKDIAPWYDYVESFIGVNGKKEGLPQLPDGNFLPPMEMNCVEEHLRDSISKRYTDRIMTIGRSANLTQNHNGRSKCNYRNLCTRGCPYGAYFSSQSSTLPAAAATGNMTLRPHSIVTEVLYDKENKRATGVRILDAETNEYMEFYSKIVFLCASTLGSTFILQNSVSDVFPDGMGNASGELGHNLMDHHFRVGARGEYPGFQDRYYSGRRPNGIYIPRFRNISEQRTDYIRGFGYQGSASREGWQRAVAELSIGGELKEAITTPGEWTMGLTGFGECLPYHENKVSLTTEKLDKFGLPTFVIDCEFKDNEMAMRKDMQESAIEMLEGAGFRNVRGYDSIGGPGLGIHEMGTARMGRDPRTSVLNGNNQLHEVPNVFVTDGSAMTSAGCQNPSLTYMALTARAADFAVNELKKNNL</sequence>
<dbReference type="Pfam" id="PF00732">
    <property type="entry name" value="GMC_oxred_N"/>
    <property type="match status" value="1"/>
</dbReference>
<organism evidence="8 9">
    <name type="scientific">Fulvivirga sedimenti</name>
    <dbReference type="NCBI Taxonomy" id="2879465"/>
    <lineage>
        <taxon>Bacteria</taxon>
        <taxon>Pseudomonadati</taxon>
        <taxon>Bacteroidota</taxon>
        <taxon>Cytophagia</taxon>
        <taxon>Cytophagales</taxon>
        <taxon>Fulvivirgaceae</taxon>
        <taxon>Fulvivirga</taxon>
    </lineage>
</organism>
<evidence type="ECO:0000256" key="3">
    <source>
        <dbReference type="ARBA" id="ARBA00022630"/>
    </source>
</evidence>
<comment type="cofactor">
    <cofactor evidence="1">
        <name>FAD</name>
        <dbReference type="ChEBI" id="CHEBI:57692"/>
    </cofactor>
</comment>
<dbReference type="InterPro" id="IPR000172">
    <property type="entry name" value="GMC_OxRdtase_N"/>
</dbReference>